<sequence>MKTNILTLLLIFGLVSVQTKITAEQAVEVIAGIMDGVILKDDLKELSQCMTDVQDDTDSINQIANDFSSLTLTGILSGIEEFRNLMIKLRGDLTTCECIRPDVDKFLRWGEIFIEPSILVQQLENNLPAHLNEIISDIQAANADYTQQNFFEFGENIGEALVLAVGQNISVFAQ</sequence>
<proteinExistence type="predicted"/>
<evidence type="ECO:0000313" key="3">
    <source>
        <dbReference type="Proteomes" id="UP000039865"/>
    </source>
</evidence>
<organism evidence="2 3">
    <name type="scientific">Stylonychia lemnae</name>
    <name type="common">Ciliate</name>
    <dbReference type="NCBI Taxonomy" id="5949"/>
    <lineage>
        <taxon>Eukaryota</taxon>
        <taxon>Sar</taxon>
        <taxon>Alveolata</taxon>
        <taxon>Ciliophora</taxon>
        <taxon>Intramacronucleata</taxon>
        <taxon>Spirotrichea</taxon>
        <taxon>Stichotrichia</taxon>
        <taxon>Sporadotrichida</taxon>
        <taxon>Oxytrichidae</taxon>
        <taxon>Stylonychinae</taxon>
        <taxon>Stylonychia</taxon>
    </lineage>
</organism>
<dbReference type="AlphaFoldDB" id="A0A077ZTK5"/>
<keyword evidence="3" id="KW-1185">Reference proteome</keyword>
<gene>
    <name evidence="2" type="primary">Contig10465.g11172</name>
    <name evidence="2" type="ORF">STYLEM_740</name>
</gene>
<dbReference type="OrthoDB" id="292893at2759"/>
<evidence type="ECO:0000256" key="1">
    <source>
        <dbReference type="SAM" id="SignalP"/>
    </source>
</evidence>
<feature type="chain" id="PRO_5001728967" evidence="1">
    <location>
        <begin position="24"/>
        <end position="174"/>
    </location>
</feature>
<evidence type="ECO:0000313" key="2">
    <source>
        <dbReference type="EMBL" id="CDW71791.1"/>
    </source>
</evidence>
<reference evidence="2 3" key="1">
    <citation type="submission" date="2014-06" db="EMBL/GenBank/DDBJ databases">
        <authorList>
            <person name="Swart Estienne"/>
        </authorList>
    </citation>
    <scope>NUCLEOTIDE SEQUENCE [LARGE SCALE GENOMIC DNA]</scope>
    <source>
        <strain evidence="2 3">130c</strain>
    </source>
</reference>
<dbReference type="EMBL" id="CCKQ01000700">
    <property type="protein sequence ID" value="CDW71791.1"/>
    <property type="molecule type" value="Genomic_DNA"/>
</dbReference>
<dbReference type="Proteomes" id="UP000039865">
    <property type="component" value="Unassembled WGS sequence"/>
</dbReference>
<accession>A0A077ZTK5</accession>
<dbReference type="InParanoid" id="A0A077ZTK5"/>
<feature type="signal peptide" evidence="1">
    <location>
        <begin position="1"/>
        <end position="23"/>
    </location>
</feature>
<keyword evidence="1" id="KW-0732">Signal</keyword>
<protein>
    <submittedName>
        <fullName evidence="2">Uncharacterized protein</fullName>
    </submittedName>
</protein>
<name>A0A077ZTK5_STYLE</name>